<evidence type="ECO:0000313" key="1">
    <source>
        <dbReference type="EMBL" id="EJT80762.1"/>
    </source>
</evidence>
<organism evidence="1">
    <name type="scientific">Gaeumannomyces tritici (strain R3-111a-1)</name>
    <name type="common">Wheat and barley take-all root rot fungus</name>
    <name type="synonym">Gaeumannomyces graminis var. tritici</name>
    <dbReference type="NCBI Taxonomy" id="644352"/>
    <lineage>
        <taxon>Eukaryota</taxon>
        <taxon>Fungi</taxon>
        <taxon>Dikarya</taxon>
        <taxon>Ascomycota</taxon>
        <taxon>Pezizomycotina</taxon>
        <taxon>Sordariomycetes</taxon>
        <taxon>Sordariomycetidae</taxon>
        <taxon>Magnaporthales</taxon>
        <taxon>Magnaporthaceae</taxon>
        <taxon>Gaeumannomyces</taxon>
    </lineage>
</organism>
<dbReference type="RefSeq" id="XP_009216771.1">
    <property type="nucleotide sequence ID" value="XM_009218507.1"/>
</dbReference>
<dbReference type="OrthoDB" id="341259at2759"/>
<keyword evidence="3" id="KW-1185">Reference proteome</keyword>
<proteinExistence type="predicted"/>
<dbReference type="GeneID" id="20341214"/>
<reference evidence="2" key="5">
    <citation type="submission" date="2018-04" db="UniProtKB">
        <authorList>
            <consortium name="EnsemblFungi"/>
        </authorList>
    </citation>
    <scope>IDENTIFICATION</scope>
    <source>
        <strain evidence="2">R3-111a-1</strain>
    </source>
</reference>
<dbReference type="EnsemblFungi" id="EJT80762">
    <property type="protein sequence ID" value="EJT80762"/>
    <property type="gene ID" value="GGTG_00756"/>
</dbReference>
<reference evidence="1" key="2">
    <citation type="submission" date="2010-07" db="EMBL/GenBank/DDBJ databases">
        <authorList>
            <consortium name="The Broad Institute Genome Sequencing Platform"/>
            <consortium name="Broad Institute Genome Sequencing Center for Infectious Disease"/>
            <person name="Ma L.-J."/>
            <person name="Dead R."/>
            <person name="Young S."/>
            <person name="Zeng Q."/>
            <person name="Koehrsen M."/>
            <person name="Alvarado L."/>
            <person name="Berlin A."/>
            <person name="Chapman S.B."/>
            <person name="Chen Z."/>
            <person name="Freedman E."/>
            <person name="Gellesch M."/>
            <person name="Goldberg J."/>
            <person name="Griggs A."/>
            <person name="Gujja S."/>
            <person name="Heilman E.R."/>
            <person name="Heiman D."/>
            <person name="Hepburn T."/>
            <person name="Howarth C."/>
            <person name="Jen D."/>
            <person name="Larson L."/>
            <person name="Mehta T."/>
            <person name="Neiman D."/>
            <person name="Pearson M."/>
            <person name="Roberts A."/>
            <person name="Saif S."/>
            <person name="Shea T."/>
            <person name="Shenoy N."/>
            <person name="Sisk P."/>
            <person name="Stolte C."/>
            <person name="Sykes S."/>
            <person name="Walk T."/>
            <person name="White J."/>
            <person name="Yandava C."/>
            <person name="Haas B."/>
            <person name="Nusbaum C."/>
            <person name="Birren B."/>
        </authorList>
    </citation>
    <scope>NUCLEOTIDE SEQUENCE</scope>
    <source>
        <strain evidence="1">R3-111a-1</strain>
    </source>
</reference>
<dbReference type="Proteomes" id="UP000006039">
    <property type="component" value="Unassembled WGS sequence"/>
</dbReference>
<reference evidence="1" key="3">
    <citation type="submission" date="2010-09" db="EMBL/GenBank/DDBJ databases">
        <title>Annotation of Gaeumannomyces graminis var. tritici R3-111a-1.</title>
        <authorList>
            <consortium name="The Broad Institute Genome Sequencing Platform"/>
            <person name="Ma L.-J."/>
            <person name="Dead R."/>
            <person name="Young S.K."/>
            <person name="Zeng Q."/>
            <person name="Gargeya S."/>
            <person name="Fitzgerald M."/>
            <person name="Haas B."/>
            <person name="Abouelleil A."/>
            <person name="Alvarado L."/>
            <person name="Arachchi H.M."/>
            <person name="Berlin A."/>
            <person name="Brown A."/>
            <person name="Chapman S.B."/>
            <person name="Chen Z."/>
            <person name="Dunbar C."/>
            <person name="Freedman E."/>
            <person name="Gearin G."/>
            <person name="Gellesch M."/>
            <person name="Goldberg J."/>
            <person name="Griggs A."/>
            <person name="Gujja S."/>
            <person name="Heiman D."/>
            <person name="Howarth C."/>
            <person name="Larson L."/>
            <person name="Lui A."/>
            <person name="MacDonald P.J.P."/>
            <person name="Mehta T."/>
            <person name="Montmayeur A."/>
            <person name="Murphy C."/>
            <person name="Neiman D."/>
            <person name="Pearson M."/>
            <person name="Priest M."/>
            <person name="Roberts A."/>
            <person name="Saif S."/>
            <person name="Shea T."/>
            <person name="Shenoy N."/>
            <person name="Sisk P."/>
            <person name="Stolte C."/>
            <person name="Sykes S."/>
            <person name="Yandava C."/>
            <person name="Wortman J."/>
            <person name="Nusbaum C."/>
            <person name="Birren B."/>
        </authorList>
    </citation>
    <scope>NUCLEOTIDE SEQUENCE</scope>
    <source>
        <strain evidence="1">R3-111a-1</strain>
    </source>
</reference>
<dbReference type="VEuPathDB" id="FungiDB:GGTG_00756"/>
<evidence type="ECO:0000313" key="3">
    <source>
        <dbReference type="Proteomes" id="UP000006039"/>
    </source>
</evidence>
<name>J3NHL9_GAET3</name>
<evidence type="ECO:0000313" key="2">
    <source>
        <dbReference type="EnsemblFungi" id="EJT80762"/>
    </source>
</evidence>
<sequence length="161" mass="18263">MALVLAAKDPSYRGILDKTCCLVFFETPHRSSHDNSWPTLLLGVLESRYSGRLGHWLPKALGQLSSQHEGLASEFNALPETFRIISHYRDPRYMPDDLWFMPKECATLGLANEERVGVDQPYGCPCEYMPQSEVTQLGRQLRDATMGMPNPMPSYQTLRVD</sequence>
<dbReference type="AlphaFoldDB" id="J3NHL9"/>
<dbReference type="HOGENOM" id="CLU_1643789_0_0_1"/>
<reference evidence="3" key="1">
    <citation type="submission" date="2010-07" db="EMBL/GenBank/DDBJ databases">
        <title>The genome sequence of Gaeumannomyces graminis var. tritici strain R3-111a-1.</title>
        <authorList>
            <consortium name="The Broad Institute Genome Sequencing Platform"/>
            <person name="Ma L.-J."/>
            <person name="Dead R."/>
            <person name="Young S."/>
            <person name="Zeng Q."/>
            <person name="Koehrsen M."/>
            <person name="Alvarado L."/>
            <person name="Berlin A."/>
            <person name="Chapman S.B."/>
            <person name="Chen Z."/>
            <person name="Freedman E."/>
            <person name="Gellesch M."/>
            <person name="Goldberg J."/>
            <person name="Griggs A."/>
            <person name="Gujja S."/>
            <person name="Heilman E.R."/>
            <person name="Heiman D."/>
            <person name="Hepburn T."/>
            <person name="Howarth C."/>
            <person name="Jen D."/>
            <person name="Larson L."/>
            <person name="Mehta T."/>
            <person name="Neiman D."/>
            <person name="Pearson M."/>
            <person name="Roberts A."/>
            <person name="Saif S."/>
            <person name="Shea T."/>
            <person name="Shenoy N."/>
            <person name="Sisk P."/>
            <person name="Stolte C."/>
            <person name="Sykes S."/>
            <person name="Walk T."/>
            <person name="White J."/>
            <person name="Yandava C."/>
            <person name="Haas B."/>
            <person name="Nusbaum C."/>
            <person name="Birren B."/>
        </authorList>
    </citation>
    <scope>NUCLEOTIDE SEQUENCE [LARGE SCALE GENOMIC DNA]</scope>
    <source>
        <strain evidence="3">R3-111a-1</strain>
    </source>
</reference>
<protein>
    <submittedName>
        <fullName evidence="1 2">Uncharacterized protein</fullName>
    </submittedName>
</protein>
<gene>
    <name evidence="2" type="primary">20341214</name>
    <name evidence="1" type="ORF">GGTG_00756</name>
</gene>
<reference evidence="2" key="4">
    <citation type="journal article" date="2015" name="G3 (Bethesda)">
        <title>Genome sequences of three phytopathogenic species of the Magnaporthaceae family of fungi.</title>
        <authorList>
            <person name="Okagaki L.H."/>
            <person name="Nunes C.C."/>
            <person name="Sailsbery J."/>
            <person name="Clay B."/>
            <person name="Brown D."/>
            <person name="John T."/>
            <person name="Oh Y."/>
            <person name="Young N."/>
            <person name="Fitzgerald M."/>
            <person name="Haas B.J."/>
            <person name="Zeng Q."/>
            <person name="Young S."/>
            <person name="Adiconis X."/>
            <person name="Fan L."/>
            <person name="Levin J.Z."/>
            <person name="Mitchell T.K."/>
            <person name="Okubara P.A."/>
            <person name="Farman M.L."/>
            <person name="Kohn L.M."/>
            <person name="Birren B."/>
            <person name="Ma L.-J."/>
            <person name="Dean R.A."/>
        </authorList>
    </citation>
    <scope>NUCLEOTIDE SEQUENCE</scope>
    <source>
        <strain evidence="2">R3-111a-1</strain>
    </source>
</reference>
<accession>J3NHL9</accession>
<dbReference type="EMBL" id="GL385395">
    <property type="protein sequence ID" value="EJT80762.1"/>
    <property type="molecule type" value="Genomic_DNA"/>
</dbReference>